<keyword evidence="11" id="KW-0156">Chromatin regulator</keyword>
<evidence type="ECO:0000256" key="2">
    <source>
        <dbReference type="ARBA" id="ARBA00004496"/>
    </source>
</evidence>
<protein>
    <recommendedName>
        <fullName evidence="3">BRISC and BRCA1-A complex member 2</fullName>
    </recommendedName>
    <alternativeName>
        <fullName evidence="16">BRCA1-A complex subunit BRE</fullName>
    </alternativeName>
    <alternativeName>
        <fullName evidence="17">BRCA1/BRCA2-containing complex subunit 45</fullName>
    </alternativeName>
</protein>
<dbReference type="EMBL" id="CACSLK010017224">
    <property type="protein sequence ID" value="CAA0818559.1"/>
    <property type="molecule type" value="Genomic_DNA"/>
</dbReference>
<sequence length="371" mass="42319">MAIDTVPPLINAQINYLLNNCPFPVKVEQIWSGCKNPSLLDRFTLVIPFCLDYIRWDVIYNAMYPLAAPDVIFGPEDESFQPYSGGTGKSSQNSLADWNSKDPSRLLSLIVELRNAYMAYQRQRIGKVDDERLKFELSTMLPREGMEMYLSSGTEKPEEVRFAIPLLDKDLYKLVAGSTWRHPQKIYLQIVFPVGKKYSTAPPARPKLISTPELKALFSIEDFRLPPWSDGMCIAEYLPILEEMLGSQMKDAVTSVETRRKFISALAPLFGRPIEADPVYCRRATFLASSGVFNFLVHFSISLQFPKQQPALMLQSSQHFNSQGIPVKSPSITEYPWSPRWGPSQMAERLFDFLADESLNFKKYCNQLNQQ</sequence>
<evidence type="ECO:0000256" key="5">
    <source>
        <dbReference type="ARBA" id="ARBA00022618"/>
    </source>
</evidence>
<evidence type="ECO:0000256" key="13">
    <source>
        <dbReference type="ARBA" id="ARBA00023242"/>
    </source>
</evidence>
<accession>A0A9N7R9V5</accession>
<organism evidence="18 19">
    <name type="scientific">Striga hermonthica</name>
    <name type="common">Purple witchweed</name>
    <name type="synonym">Buchnera hermonthica</name>
    <dbReference type="NCBI Taxonomy" id="68872"/>
    <lineage>
        <taxon>Eukaryota</taxon>
        <taxon>Viridiplantae</taxon>
        <taxon>Streptophyta</taxon>
        <taxon>Embryophyta</taxon>
        <taxon>Tracheophyta</taxon>
        <taxon>Spermatophyta</taxon>
        <taxon>Magnoliopsida</taxon>
        <taxon>eudicotyledons</taxon>
        <taxon>Gunneridae</taxon>
        <taxon>Pentapetalae</taxon>
        <taxon>asterids</taxon>
        <taxon>lamiids</taxon>
        <taxon>Lamiales</taxon>
        <taxon>Orobanchaceae</taxon>
        <taxon>Buchnereae</taxon>
        <taxon>Striga</taxon>
    </lineage>
</organism>
<dbReference type="Pfam" id="PF06113">
    <property type="entry name" value="BRE"/>
    <property type="match status" value="1"/>
</dbReference>
<evidence type="ECO:0000256" key="11">
    <source>
        <dbReference type="ARBA" id="ARBA00022853"/>
    </source>
</evidence>
<keyword evidence="5" id="KW-0132">Cell division</keyword>
<evidence type="ECO:0000256" key="12">
    <source>
        <dbReference type="ARBA" id="ARBA00023204"/>
    </source>
</evidence>
<keyword evidence="9" id="KW-0498">Mitosis</keyword>
<evidence type="ECO:0000256" key="16">
    <source>
        <dbReference type="ARBA" id="ARBA00032491"/>
    </source>
</evidence>
<dbReference type="PANTHER" id="PTHR15189:SF7">
    <property type="entry name" value="BRISC AND BRCA1-A COMPLEX MEMBER 2"/>
    <property type="match status" value="1"/>
</dbReference>
<dbReference type="GO" id="GO:0051301">
    <property type="term" value="P:cell division"/>
    <property type="evidence" value="ECO:0007669"/>
    <property type="project" value="UniProtKB-KW"/>
</dbReference>
<keyword evidence="14" id="KW-0131">Cell cycle</keyword>
<keyword evidence="7" id="KW-0677">Repeat</keyword>
<dbReference type="AlphaFoldDB" id="A0A9N7R9V5"/>
<dbReference type="GO" id="GO:0005737">
    <property type="term" value="C:cytoplasm"/>
    <property type="evidence" value="ECO:0007669"/>
    <property type="project" value="UniProtKB-SubCell"/>
</dbReference>
<evidence type="ECO:0000313" key="18">
    <source>
        <dbReference type="EMBL" id="CAA0818559.1"/>
    </source>
</evidence>
<evidence type="ECO:0000256" key="8">
    <source>
        <dbReference type="ARBA" id="ARBA00022763"/>
    </source>
</evidence>
<dbReference type="Proteomes" id="UP001153555">
    <property type="component" value="Unassembled WGS sequence"/>
</dbReference>
<dbReference type="GO" id="GO:0006325">
    <property type="term" value="P:chromatin organization"/>
    <property type="evidence" value="ECO:0007669"/>
    <property type="project" value="UniProtKB-KW"/>
</dbReference>
<dbReference type="InterPro" id="IPR010358">
    <property type="entry name" value="BRE"/>
</dbReference>
<gene>
    <name evidence="18" type="ORF">SHERM_00329</name>
</gene>
<evidence type="ECO:0000256" key="4">
    <source>
        <dbReference type="ARBA" id="ARBA00022490"/>
    </source>
</evidence>
<comment type="similarity">
    <text evidence="15">Belongs to the BABAM2 family.</text>
</comment>
<dbReference type="GO" id="GO:0006302">
    <property type="term" value="P:double-strand break repair"/>
    <property type="evidence" value="ECO:0007669"/>
    <property type="project" value="TreeGrafter"/>
</dbReference>
<reference evidence="18" key="1">
    <citation type="submission" date="2019-12" db="EMBL/GenBank/DDBJ databases">
        <authorList>
            <person name="Scholes J."/>
        </authorList>
    </citation>
    <scope>NUCLEOTIDE SEQUENCE</scope>
</reference>
<evidence type="ECO:0000256" key="7">
    <source>
        <dbReference type="ARBA" id="ARBA00022737"/>
    </source>
</evidence>
<keyword evidence="10" id="KW-0833">Ubl conjugation pathway</keyword>
<evidence type="ECO:0000256" key="1">
    <source>
        <dbReference type="ARBA" id="ARBA00004123"/>
    </source>
</evidence>
<dbReference type="OrthoDB" id="538811at2759"/>
<dbReference type="GO" id="GO:0070552">
    <property type="term" value="C:BRISC complex"/>
    <property type="evidence" value="ECO:0007669"/>
    <property type="project" value="InterPro"/>
</dbReference>
<keyword evidence="4" id="KW-0963">Cytoplasm</keyword>
<evidence type="ECO:0000256" key="6">
    <source>
        <dbReference type="ARBA" id="ARBA00022703"/>
    </source>
</evidence>
<evidence type="ECO:0000256" key="15">
    <source>
        <dbReference type="ARBA" id="ARBA00025766"/>
    </source>
</evidence>
<evidence type="ECO:0000256" key="3">
    <source>
        <dbReference type="ARBA" id="ARBA00019438"/>
    </source>
</evidence>
<evidence type="ECO:0000256" key="9">
    <source>
        <dbReference type="ARBA" id="ARBA00022776"/>
    </source>
</evidence>
<evidence type="ECO:0000256" key="17">
    <source>
        <dbReference type="ARBA" id="ARBA00032630"/>
    </source>
</evidence>
<keyword evidence="8" id="KW-0227">DNA damage</keyword>
<keyword evidence="19" id="KW-1185">Reference proteome</keyword>
<name>A0A9N7R9V5_STRHE</name>
<keyword evidence="12" id="KW-0234">DNA repair</keyword>
<keyword evidence="6" id="KW-0053">Apoptosis</keyword>
<comment type="subcellular location">
    <subcellularLocation>
        <location evidence="2">Cytoplasm</location>
    </subcellularLocation>
    <subcellularLocation>
        <location evidence="1">Nucleus</location>
    </subcellularLocation>
</comment>
<proteinExistence type="inferred from homology"/>
<evidence type="ECO:0000313" key="19">
    <source>
        <dbReference type="Proteomes" id="UP001153555"/>
    </source>
</evidence>
<evidence type="ECO:0000256" key="10">
    <source>
        <dbReference type="ARBA" id="ARBA00022786"/>
    </source>
</evidence>
<evidence type="ECO:0000256" key="14">
    <source>
        <dbReference type="ARBA" id="ARBA00023306"/>
    </source>
</evidence>
<dbReference type="PANTHER" id="PTHR15189">
    <property type="entry name" value="BRISC AND BRCA1-A COMPLEX MEMBER 2"/>
    <property type="match status" value="1"/>
</dbReference>
<keyword evidence="13" id="KW-0539">Nucleus</keyword>
<comment type="caution">
    <text evidence="18">The sequence shown here is derived from an EMBL/GenBank/DDBJ whole genome shotgun (WGS) entry which is preliminary data.</text>
</comment>